<dbReference type="Pfam" id="PF08241">
    <property type="entry name" value="Methyltransf_11"/>
    <property type="match status" value="1"/>
</dbReference>
<dbReference type="GeneID" id="33332189"/>
<feature type="domain" description="Methyltransferase type 11" evidence="4">
    <location>
        <begin position="40"/>
        <end position="134"/>
    </location>
</feature>
<dbReference type="RefSeq" id="WP_088885497.1">
    <property type="nucleotide sequence ID" value="NZ_CP014855.1"/>
</dbReference>
<organism evidence="5 6">
    <name type="scientific">Thermococcus gorgonarius</name>
    <dbReference type="NCBI Taxonomy" id="71997"/>
    <lineage>
        <taxon>Archaea</taxon>
        <taxon>Methanobacteriati</taxon>
        <taxon>Methanobacteriota</taxon>
        <taxon>Thermococci</taxon>
        <taxon>Thermococcales</taxon>
        <taxon>Thermococcaceae</taxon>
        <taxon>Thermococcus</taxon>
    </lineage>
</organism>
<accession>A0A2Z2MGR0</accession>
<proteinExistence type="predicted"/>
<dbReference type="OrthoDB" id="147504at2157"/>
<dbReference type="GO" id="GO:0008757">
    <property type="term" value="F:S-adenosylmethionine-dependent methyltransferase activity"/>
    <property type="evidence" value="ECO:0007669"/>
    <property type="project" value="InterPro"/>
</dbReference>
<keyword evidence="2" id="KW-0808">Transferase</keyword>
<evidence type="ECO:0000256" key="2">
    <source>
        <dbReference type="ARBA" id="ARBA00022679"/>
    </source>
</evidence>
<dbReference type="SUPFAM" id="SSF53335">
    <property type="entry name" value="S-adenosyl-L-methionine-dependent methyltransferases"/>
    <property type="match status" value="1"/>
</dbReference>
<dbReference type="KEGG" id="tgg:A3K92_06515"/>
<reference evidence="5 6" key="1">
    <citation type="submission" date="2016-03" db="EMBL/GenBank/DDBJ databases">
        <title>Complete genome sequence of Thermococcus gorgonarius.</title>
        <authorList>
            <person name="Oger P.M."/>
        </authorList>
    </citation>
    <scope>NUCLEOTIDE SEQUENCE [LARGE SCALE GENOMIC DNA]</scope>
    <source>
        <strain evidence="5 6">W-12</strain>
    </source>
</reference>
<dbReference type="GO" id="GO:0032259">
    <property type="term" value="P:methylation"/>
    <property type="evidence" value="ECO:0007669"/>
    <property type="project" value="UniProtKB-KW"/>
</dbReference>
<evidence type="ECO:0000259" key="4">
    <source>
        <dbReference type="Pfam" id="PF08241"/>
    </source>
</evidence>
<dbReference type="Gene3D" id="3.40.50.150">
    <property type="entry name" value="Vaccinia Virus protein VP39"/>
    <property type="match status" value="1"/>
</dbReference>
<dbReference type="EMBL" id="CP014855">
    <property type="protein sequence ID" value="ASJ01158.1"/>
    <property type="molecule type" value="Genomic_DNA"/>
</dbReference>
<keyword evidence="6" id="KW-1185">Reference proteome</keyword>
<dbReference type="InterPro" id="IPR029063">
    <property type="entry name" value="SAM-dependent_MTases_sf"/>
</dbReference>
<dbReference type="AlphaFoldDB" id="A0A2Z2MGR0"/>
<evidence type="ECO:0000256" key="1">
    <source>
        <dbReference type="ARBA" id="ARBA00022603"/>
    </source>
</evidence>
<dbReference type="InterPro" id="IPR023576">
    <property type="entry name" value="UbiE/COQ5_MeTrFase_CS"/>
</dbReference>
<evidence type="ECO:0000313" key="6">
    <source>
        <dbReference type="Proteomes" id="UP000250134"/>
    </source>
</evidence>
<dbReference type="PROSITE" id="PS01184">
    <property type="entry name" value="UBIE_2"/>
    <property type="match status" value="1"/>
</dbReference>
<dbReference type="Proteomes" id="UP000250134">
    <property type="component" value="Chromosome"/>
</dbReference>
<keyword evidence="5" id="KW-0830">Ubiquinone</keyword>
<evidence type="ECO:0000313" key="5">
    <source>
        <dbReference type="EMBL" id="ASJ01158.1"/>
    </source>
</evidence>
<sequence length="202" mass="23503">MYREKYDRIANFYELLERPLDRFFNPLRERAVSLARGRTLEIGVGTGKTLAYYPPGLELYAVDGSEKMLEIAKKRAKELGIRVEFKLAEAERLPFPDNYFDTVISSFVFCTVPEPEKAMEEIRRVLKPGGKAIFLEHTRSDDKLVNYLFLLPMKALLKPLLDDDPLRETHKLVRELFEVEKEETYYRGIVRLIVARKVSGRA</sequence>
<name>A0A2Z2MGR0_THEGO</name>
<evidence type="ECO:0000256" key="3">
    <source>
        <dbReference type="ARBA" id="ARBA00022691"/>
    </source>
</evidence>
<dbReference type="InterPro" id="IPR013216">
    <property type="entry name" value="Methyltransf_11"/>
</dbReference>
<dbReference type="InterPro" id="IPR050508">
    <property type="entry name" value="Methyltransf_Superfamily"/>
</dbReference>
<keyword evidence="3" id="KW-0949">S-adenosyl-L-methionine</keyword>
<protein>
    <submittedName>
        <fullName evidence="5">Ubiquinone biosynthesis protein</fullName>
    </submittedName>
</protein>
<dbReference type="PANTHER" id="PTHR42912">
    <property type="entry name" value="METHYLTRANSFERASE"/>
    <property type="match status" value="1"/>
</dbReference>
<gene>
    <name evidence="5" type="ORF">A3K92_06515</name>
</gene>
<keyword evidence="1" id="KW-0489">Methyltransferase</keyword>
<dbReference type="PANTHER" id="PTHR42912:SF96">
    <property type="entry name" value="METHYLTRANSFERASE DOMAIN-CONTAINING PROTEIN"/>
    <property type="match status" value="1"/>
</dbReference>
<dbReference type="CDD" id="cd02440">
    <property type="entry name" value="AdoMet_MTases"/>
    <property type="match status" value="1"/>
</dbReference>